<sequence>MGTTQYQTLKVDFSLQKDRDVTTLEKNKVDWLNGALKTSGCSLEEAYSSTETEWQCCGNQESEKEDVGRSPAEEEETEGLARDRGMEEGPETWSEEWWTSQDGT</sequence>
<protein>
    <submittedName>
        <fullName evidence="2">Uncharacterized protein</fullName>
    </submittedName>
</protein>
<proteinExistence type="predicted"/>
<keyword evidence="3" id="KW-1185">Reference proteome</keyword>
<feature type="compositionally biased region" description="Basic and acidic residues" evidence="1">
    <location>
        <begin position="61"/>
        <end position="72"/>
    </location>
</feature>
<gene>
    <name evidence="2" type="ORF">NDU88_000297</name>
</gene>
<reference evidence="2" key="1">
    <citation type="journal article" date="2022" name="bioRxiv">
        <title>Sequencing and chromosome-scale assembly of the giantPleurodeles waltlgenome.</title>
        <authorList>
            <person name="Brown T."/>
            <person name="Elewa A."/>
            <person name="Iarovenko S."/>
            <person name="Subramanian E."/>
            <person name="Araus A.J."/>
            <person name="Petzold A."/>
            <person name="Susuki M."/>
            <person name="Suzuki K.-i.T."/>
            <person name="Hayashi T."/>
            <person name="Toyoda A."/>
            <person name="Oliveira C."/>
            <person name="Osipova E."/>
            <person name="Leigh N.D."/>
            <person name="Simon A."/>
            <person name="Yun M.H."/>
        </authorList>
    </citation>
    <scope>NUCLEOTIDE SEQUENCE</scope>
    <source>
        <strain evidence="2">20211129_DDA</strain>
        <tissue evidence="2">Liver</tissue>
    </source>
</reference>
<name>A0AAV7SWM3_PLEWA</name>
<evidence type="ECO:0000313" key="2">
    <source>
        <dbReference type="EMBL" id="KAJ1168371.1"/>
    </source>
</evidence>
<dbReference type="Proteomes" id="UP001066276">
    <property type="component" value="Chromosome 4_1"/>
</dbReference>
<dbReference type="EMBL" id="JANPWB010000007">
    <property type="protein sequence ID" value="KAJ1168371.1"/>
    <property type="molecule type" value="Genomic_DNA"/>
</dbReference>
<organism evidence="2 3">
    <name type="scientific">Pleurodeles waltl</name>
    <name type="common">Iberian ribbed newt</name>
    <dbReference type="NCBI Taxonomy" id="8319"/>
    <lineage>
        <taxon>Eukaryota</taxon>
        <taxon>Metazoa</taxon>
        <taxon>Chordata</taxon>
        <taxon>Craniata</taxon>
        <taxon>Vertebrata</taxon>
        <taxon>Euteleostomi</taxon>
        <taxon>Amphibia</taxon>
        <taxon>Batrachia</taxon>
        <taxon>Caudata</taxon>
        <taxon>Salamandroidea</taxon>
        <taxon>Salamandridae</taxon>
        <taxon>Pleurodelinae</taxon>
        <taxon>Pleurodeles</taxon>
    </lineage>
</organism>
<feature type="compositionally biased region" description="Polar residues" evidence="1">
    <location>
        <begin position="50"/>
        <end position="60"/>
    </location>
</feature>
<feature type="region of interest" description="Disordered" evidence="1">
    <location>
        <begin position="50"/>
        <end position="104"/>
    </location>
</feature>
<accession>A0AAV7SWM3</accession>
<comment type="caution">
    <text evidence="2">The sequence shown here is derived from an EMBL/GenBank/DDBJ whole genome shotgun (WGS) entry which is preliminary data.</text>
</comment>
<evidence type="ECO:0000313" key="3">
    <source>
        <dbReference type="Proteomes" id="UP001066276"/>
    </source>
</evidence>
<evidence type="ECO:0000256" key="1">
    <source>
        <dbReference type="SAM" id="MobiDB-lite"/>
    </source>
</evidence>
<dbReference type="AlphaFoldDB" id="A0AAV7SWM3"/>